<dbReference type="RefSeq" id="WP_078708864.1">
    <property type="nucleotide sequence ID" value="NZ_FUXL01000008.1"/>
</dbReference>
<evidence type="ECO:0000313" key="2">
    <source>
        <dbReference type="Proteomes" id="UP000190135"/>
    </source>
</evidence>
<accession>A0A1T4S0C4</accession>
<organism evidence="1 2">
    <name type="scientific">Consotaella salsifontis</name>
    <dbReference type="NCBI Taxonomy" id="1365950"/>
    <lineage>
        <taxon>Bacteria</taxon>
        <taxon>Pseudomonadati</taxon>
        <taxon>Pseudomonadota</taxon>
        <taxon>Alphaproteobacteria</taxon>
        <taxon>Hyphomicrobiales</taxon>
        <taxon>Aurantimonadaceae</taxon>
        <taxon>Consotaella</taxon>
    </lineage>
</organism>
<evidence type="ECO:0008006" key="3">
    <source>
        <dbReference type="Google" id="ProtNLM"/>
    </source>
</evidence>
<protein>
    <recommendedName>
        <fullName evidence="3">DUF1127 domain-containing protein</fullName>
    </recommendedName>
</protein>
<dbReference type="EMBL" id="FUXL01000008">
    <property type="protein sequence ID" value="SKA21627.1"/>
    <property type="molecule type" value="Genomic_DNA"/>
</dbReference>
<reference evidence="1 2" key="1">
    <citation type="submission" date="2017-02" db="EMBL/GenBank/DDBJ databases">
        <authorList>
            <person name="Peterson S.W."/>
        </authorList>
    </citation>
    <scope>NUCLEOTIDE SEQUENCE [LARGE SCALE GENOMIC DNA]</scope>
    <source>
        <strain evidence="1 2">USBA 369</strain>
    </source>
</reference>
<dbReference type="Proteomes" id="UP000190135">
    <property type="component" value="Unassembled WGS sequence"/>
</dbReference>
<keyword evidence="2" id="KW-1185">Reference proteome</keyword>
<evidence type="ECO:0000313" key="1">
    <source>
        <dbReference type="EMBL" id="SKA21627.1"/>
    </source>
</evidence>
<sequence>MSIVDNPAQGLLASWLEALPRLGWSKRRAISLDVEALSASRLRDLGLLDGRERPLGGHDEIGRFL</sequence>
<dbReference type="AlphaFoldDB" id="A0A1T4S0C4"/>
<proteinExistence type="predicted"/>
<name>A0A1T4S0C4_9HYPH</name>
<gene>
    <name evidence="1" type="ORF">SAMN05428963_108142</name>
</gene>